<dbReference type="InterPro" id="IPR043129">
    <property type="entry name" value="ATPase_NBD"/>
</dbReference>
<keyword evidence="3" id="KW-1185">Reference proteome</keyword>
<dbReference type="Gene3D" id="3.30.420.40">
    <property type="match status" value="2"/>
</dbReference>
<evidence type="ECO:0000256" key="1">
    <source>
        <dbReference type="ARBA" id="ARBA00006479"/>
    </source>
</evidence>
<dbReference type="InterPro" id="IPR036390">
    <property type="entry name" value="WH_DNA-bd_sf"/>
</dbReference>
<dbReference type="PANTHER" id="PTHR18964:SF173">
    <property type="entry name" value="GLUCOKINASE"/>
    <property type="match status" value="1"/>
</dbReference>
<comment type="similarity">
    <text evidence="1">Belongs to the ROK (NagC/XylR) family.</text>
</comment>
<dbReference type="SUPFAM" id="SSF46785">
    <property type="entry name" value="Winged helix' DNA-binding domain"/>
    <property type="match status" value="1"/>
</dbReference>
<gene>
    <name evidence="2" type="ORF">SAMN05443668_106273</name>
</gene>
<name>A0A1M7R3U8_9ACTN</name>
<protein>
    <submittedName>
        <fullName evidence="2">Sugar kinase of the NBD/HSP70 family, may contain an N-terminal HTH domain</fullName>
    </submittedName>
</protein>
<organism evidence="2 3">
    <name type="scientific">Cryptosporangium aurantiacum</name>
    <dbReference type="NCBI Taxonomy" id="134849"/>
    <lineage>
        <taxon>Bacteria</taxon>
        <taxon>Bacillati</taxon>
        <taxon>Actinomycetota</taxon>
        <taxon>Actinomycetes</taxon>
        <taxon>Cryptosporangiales</taxon>
        <taxon>Cryptosporangiaceae</taxon>
        <taxon>Cryptosporangium</taxon>
    </lineage>
</organism>
<accession>A0A1M7R3U8</accession>
<evidence type="ECO:0000313" key="3">
    <source>
        <dbReference type="Proteomes" id="UP000184440"/>
    </source>
</evidence>
<dbReference type="EMBL" id="FRCS01000006">
    <property type="protein sequence ID" value="SHN39411.1"/>
    <property type="molecule type" value="Genomic_DNA"/>
</dbReference>
<dbReference type="Pfam" id="PF00480">
    <property type="entry name" value="ROK"/>
    <property type="match status" value="1"/>
</dbReference>
<dbReference type="InterPro" id="IPR000600">
    <property type="entry name" value="ROK"/>
</dbReference>
<keyword evidence="2" id="KW-0808">Transferase</keyword>
<dbReference type="AlphaFoldDB" id="A0A1M7R3U8"/>
<dbReference type="SUPFAM" id="SSF53067">
    <property type="entry name" value="Actin-like ATPase domain"/>
    <property type="match status" value="1"/>
</dbReference>
<keyword evidence="2" id="KW-0418">Kinase</keyword>
<dbReference type="Gene3D" id="1.10.10.10">
    <property type="entry name" value="Winged helix-like DNA-binding domain superfamily/Winged helix DNA-binding domain"/>
    <property type="match status" value="1"/>
</dbReference>
<dbReference type="GO" id="GO:0016301">
    <property type="term" value="F:kinase activity"/>
    <property type="evidence" value="ECO:0007669"/>
    <property type="project" value="UniProtKB-KW"/>
</dbReference>
<evidence type="ECO:0000313" key="2">
    <source>
        <dbReference type="EMBL" id="SHN39411.1"/>
    </source>
</evidence>
<dbReference type="InterPro" id="IPR036388">
    <property type="entry name" value="WH-like_DNA-bd_sf"/>
</dbReference>
<dbReference type="PANTHER" id="PTHR18964">
    <property type="entry name" value="ROK (REPRESSOR, ORF, KINASE) FAMILY"/>
    <property type="match status" value="1"/>
</dbReference>
<sequence length="450" mass="47436">MRTGATFAYSRQKFRMVGQAQHEEKRVSTERIEGLAAVLTAVRNSEGMTQPRLTQHVGLGRSVVAQRVAELESAGLITDDGYGPSTGGRAPRRLRIRAEAGYVVGVDITAQRLVVGVADLAGTLLAQLEEVVDVADGPDAVLTTAERLIDDHLESIGRIARVWAIGIGVPGPVEFRTGQPVAPPIMPGWDRYPVRDRLAQRYGAPAWLDNDVNLLALAELRTNPAASAARNMLYMRADVGVGAGLVVKGELYRGANGSAGDIGHVAIPEGGDAICRCGNTGCLEAVAGGAALAREGRMLADTRQSPALAATLAETGTVRPLDVTLAAEKGDPAARALLQRSAHLLGGMLATLVSFYNPNLLVIGGGIVRARAHVLAAIREAIYRRSLPLATQDLRIEMSSLPDDLGGVTGAVHLALDEVFSPGRLARWLDAGSPAGQPYIATDDMLERPA</sequence>
<dbReference type="Proteomes" id="UP000184440">
    <property type="component" value="Unassembled WGS sequence"/>
</dbReference>
<dbReference type="STRING" id="134849.SAMN05443668_106273"/>
<reference evidence="2 3" key="1">
    <citation type="submission" date="2016-11" db="EMBL/GenBank/DDBJ databases">
        <authorList>
            <person name="Jaros S."/>
            <person name="Januszkiewicz K."/>
            <person name="Wedrychowicz H."/>
        </authorList>
    </citation>
    <scope>NUCLEOTIDE SEQUENCE [LARGE SCALE GENOMIC DNA]</scope>
    <source>
        <strain evidence="2 3">DSM 46144</strain>
    </source>
</reference>
<proteinExistence type="inferred from homology"/>